<dbReference type="Gene3D" id="1.10.1660.10">
    <property type="match status" value="1"/>
</dbReference>
<evidence type="ECO:0000256" key="1">
    <source>
        <dbReference type="ARBA" id="ARBA00022714"/>
    </source>
</evidence>
<dbReference type="NCBIfam" id="TIGR01950">
    <property type="entry name" value="SoxR"/>
    <property type="match status" value="1"/>
</dbReference>
<dbReference type="AlphaFoldDB" id="A0A2R8AWN8"/>
<dbReference type="CDD" id="cd01110">
    <property type="entry name" value="HTH_SoxR"/>
    <property type="match status" value="1"/>
</dbReference>
<keyword evidence="1" id="KW-0001">2Fe-2S</keyword>
<dbReference type="InterPro" id="IPR009061">
    <property type="entry name" value="DNA-bd_dom_put_sf"/>
</dbReference>
<keyword evidence="2" id="KW-0408">Iron</keyword>
<evidence type="ECO:0000313" key="7">
    <source>
        <dbReference type="Proteomes" id="UP000244904"/>
    </source>
</evidence>
<dbReference type="InterPro" id="IPR000551">
    <property type="entry name" value="MerR-type_HTH_dom"/>
</dbReference>
<evidence type="ECO:0000256" key="2">
    <source>
        <dbReference type="ARBA" id="ARBA00023004"/>
    </source>
</evidence>
<proteinExistence type="predicted"/>
<feature type="domain" description="HTH merR-type" evidence="5">
    <location>
        <begin position="11"/>
        <end position="79"/>
    </location>
</feature>
<reference evidence="7" key="1">
    <citation type="submission" date="2018-03" db="EMBL/GenBank/DDBJ databases">
        <authorList>
            <person name="Rodrigo-Torres L."/>
            <person name="Arahal R. D."/>
            <person name="Lucena T."/>
        </authorList>
    </citation>
    <scope>NUCLEOTIDE SEQUENCE [LARGE SCALE GENOMIC DNA]</scope>
    <source>
        <strain evidence="7">CECT 8871</strain>
    </source>
</reference>
<evidence type="ECO:0000259" key="5">
    <source>
        <dbReference type="PROSITE" id="PS50937"/>
    </source>
</evidence>
<keyword evidence="4" id="KW-0238">DNA-binding</keyword>
<keyword evidence="3" id="KW-0411">Iron-sulfur</keyword>
<dbReference type="GO" id="GO:0003677">
    <property type="term" value="F:DNA binding"/>
    <property type="evidence" value="ECO:0007669"/>
    <property type="project" value="UniProtKB-KW"/>
</dbReference>
<gene>
    <name evidence="6" type="primary">soxR</name>
    <name evidence="6" type="ORF">PRI8871_02265</name>
</gene>
<dbReference type="GO" id="GO:0051537">
    <property type="term" value="F:2 iron, 2 sulfur cluster binding"/>
    <property type="evidence" value="ECO:0007669"/>
    <property type="project" value="UniProtKB-KW"/>
</dbReference>
<dbReference type="SUPFAM" id="SSF46955">
    <property type="entry name" value="Putative DNA-binding domain"/>
    <property type="match status" value="1"/>
</dbReference>
<protein>
    <submittedName>
        <fullName evidence="6">Redox-sensitive transcriptional activator SoxR</fullName>
    </submittedName>
</protein>
<dbReference type="InterPro" id="IPR010211">
    <property type="entry name" value="Redox-sen_tscrpt-act_SoxR"/>
</dbReference>
<dbReference type="PANTHER" id="PTHR30204:SF0">
    <property type="entry name" value="REDOX-SENSITIVE TRANSCRIPTIONAL ACTIVATOR SOXR"/>
    <property type="match status" value="1"/>
</dbReference>
<dbReference type="Pfam" id="PF13411">
    <property type="entry name" value="MerR_1"/>
    <property type="match status" value="1"/>
</dbReference>
<dbReference type="GO" id="GO:0003700">
    <property type="term" value="F:DNA-binding transcription factor activity"/>
    <property type="evidence" value="ECO:0007669"/>
    <property type="project" value="InterPro"/>
</dbReference>
<accession>A0A2R8AWN8</accession>
<keyword evidence="7" id="KW-1185">Reference proteome</keyword>
<dbReference type="EMBL" id="OMOJ01000004">
    <property type="protein sequence ID" value="SPF80456.1"/>
    <property type="molecule type" value="Genomic_DNA"/>
</dbReference>
<name>A0A2R8AWN8_9RHOB</name>
<dbReference type="GO" id="GO:0006979">
    <property type="term" value="P:response to oxidative stress"/>
    <property type="evidence" value="ECO:0007669"/>
    <property type="project" value="InterPro"/>
</dbReference>
<dbReference type="PROSITE" id="PS50937">
    <property type="entry name" value="HTH_MERR_2"/>
    <property type="match status" value="1"/>
</dbReference>
<dbReference type="SMART" id="SM00422">
    <property type="entry name" value="HTH_MERR"/>
    <property type="match status" value="1"/>
</dbReference>
<evidence type="ECO:0000256" key="3">
    <source>
        <dbReference type="ARBA" id="ARBA00023014"/>
    </source>
</evidence>
<dbReference type="PRINTS" id="PR00040">
    <property type="entry name" value="HTHMERR"/>
</dbReference>
<dbReference type="Proteomes" id="UP000244904">
    <property type="component" value="Unassembled WGS sequence"/>
</dbReference>
<dbReference type="RefSeq" id="WP_245897839.1">
    <property type="nucleotide sequence ID" value="NZ_OMOJ01000004.1"/>
</dbReference>
<evidence type="ECO:0000313" key="6">
    <source>
        <dbReference type="EMBL" id="SPF80456.1"/>
    </source>
</evidence>
<dbReference type="InterPro" id="IPR047057">
    <property type="entry name" value="MerR_fam"/>
</dbReference>
<dbReference type="PANTHER" id="PTHR30204">
    <property type="entry name" value="REDOX-CYCLING DRUG-SENSING TRANSCRIPTIONAL ACTIVATOR SOXR"/>
    <property type="match status" value="1"/>
</dbReference>
<keyword evidence="1" id="KW-0479">Metal-binding</keyword>
<organism evidence="6 7">
    <name type="scientific">Pseudoprimorskyibacter insulae</name>
    <dbReference type="NCBI Taxonomy" id="1695997"/>
    <lineage>
        <taxon>Bacteria</taxon>
        <taxon>Pseudomonadati</taxon>
        <taxon>Pseudomonadota</taxon>
        <taxon>Alphaproteobacteria</taxon>
        <taxon>Rhodobacterales</taxon>
        <taxon>Paracoccaceae</taxon>
        <taxon>Pseudoprimorskyibacter</taxon>
    </lineage>
</organism>
<sequence>MVKPRKAVPSDLSVGAMAERAGVPVSTLHYYEAEGLIKSWRTPTNHRRYNRSELRRVAVIRVAQALGIPLSEVGDILSDIPHDKIVSAEDWGRASRRWKSSLNERIVQLQRLRDELDSCIGCGCLSLDRCPLYNPADRRGKEGPGPRNWLSEEE</sequence>
<evidence type="ECO:0000256" key="4">
    <source>
        <dbReference type="ARBA" id="ARBA00023125"/>
    </source>
</evidence>